<protein>
    <submittedName>
        <fullName evidence="3">Terminase</fullName>
    </submittedName>
</protein>
<dbReference type="AlphaFoldDB" id="A0A4T2BTH3"/>
<dbReference type="EMBL" id="QYRT01000022">
    <property type="protein sequence ID" value="TIH34965.1"/>
    <property type="molecule type" value="Genomic_DNA"/>
</dbReference>
<name>A0A4T2BTH3_9MICO</name>
<evidence type="ECO:0000259" key="2">
    <source>
        <dbReference type="Pfam" id="PF17289"/>
    </source>
</evidence>
<keyword evidence="4" id="KW-1185">Reference proteome</keyword>
<dbReference type="InterPro" id="IPR006517">
    <property type="entry name" value="Phage_terminase_lsu-like_C"/>
</dbReference>
<organism evidence="3 4">
    <name type="scientific">Subtercola vilae</name>
    <dbReference type="NCBI Taxonomy" id="2056433"/>
    <lineage>
        <taxon>Bacteria</taxon>
        <taxon>Bacillati</taxon>
        <taxon>Actinomycetota</taxon>
        <taxon>Actinomycetes</taxon>
        <taxon>Micrococcales</taxon>
        <taxon>Microbacteriaceae</taxon>
        <taxon>Subtercola</taxon>
    </lineage>
</organism>
<sequence>MSRVRVRPCQQKYFRTLTRFAEGLLMPDAPAFSAADLRAFDAAMAKLEPKKRYDRPGDLAAAIDPKTVETAALRVVDAALVEAWNTSDARLIISMPPQEGKSQRVTKTSVLWALINDPERRVAIASYSEPLAVGFGRDIRNWIAANSGDEGSLDLGLRVAHDNGAASRWTLKGHKGGVISVGLRGGLTGKPVDALIIDDPVSNAEQADSQYYRDQAWGWWQSVAGTRLAPGAPVILILTRWHEDDLAGRLLAAEDGHLWKVVNIPALADHDPDLGQTDPLGRKPGEWLKSARGRTDAQWQAIRVRSGSRVFASLYQGRPAPDTGNIWLRGWWQRYDAKIWSQDEVTGAFNVVCDEMIMSWDMTFKDTKGSDFVVGQVWARRGAEVYLVDQVHKRMSFTATLKAFQDLVAKWPQATVKLVEDKANGSAVISTLRSKIPGIVPVNPTESKLSRANAVAPYIEAGNVFVPSSKLRSWGDGFVDECAAFPNGAHDDQVDGTSQALARLFVAKGGSGVVFLSAWKAAAEKNHIVVPENARNWRATVIEMKSRR</sequence>
<keyword evidence="1" id="KW-1188">Viral release from host cell</keyword>
<evidence type="ECO:0000256" key="1">
    <source>
        <dbReference type="ARBA" id="ARBA00022612"/>
    </source>
</evidence>
<dbReference type="Pfam" id="PF03237">
    <property type="entry name" value="Terminase_6N"/>
    <property type="match status" value="1"/>
</dbReference>
<dbReference type="NCBIfam" id="TIGR01630">
    <property type="entry name" value="psiM2_ORF9"/>
    <property type="match status" value="1"/>
</dbReference>
<dbReference type="InterPro" id="IPR035421">
    <property type="entry name" value="Terminase_6C"/>
</dbReference>
<dbReference type="Gene3D" id="3.30.420.240">
    <property type="match status" value="1"/>
</dbReference>
<dbReference type="Pfam" id="PF17289">
    <property type="entry name" value="Terminase_6C"/>
    <property type="match status" value="1"/>
</dbReference>
<reference evidence="3 4" key="1">
    <citation type="journal article" date="2019" name="Microorganisms">
        <title>Systematic Affiliation and Genome Analysis of Subtercola vilae DB165(T) with Particular Emphasis on Cold Adaptation of an Isolate from a High-Altitude Cold Volcano Lake.</title>
        <authorList>
            <person name="Villalobos A.S."/>
            <person name="Wiese J."/>
            <person name="Imhoff J.F."/>
            <person name="Dorador C."/>
            <person name="Keller A."/>
            <person name="Hentschel U."/>
        </authorList>
    </citation>
    <scope>NUCLEOTIDE SEQUENCE [LARGE SCALE GENOMIC DNA]</scope>
    <source>
        <strain evidence="3 4">DB165</strain>
    </source>
</reference>
<evidence type="ECO:0000313" key="3">
    <source>
        <dbReference type="EMBL" id="TIH34965.1"/>
    </source>
</evidence>
<feature type="domain" description="Terminase large subunit gp17-like C-terminal" evidence="2">
    <location>
        <begin position="359"/>
        <end position="502"/>
    </location>
</feature>
<proteinExistence type="predicted"/>
<evidence type="ECO:0000313" key="4">
    <source>
        <dbReference type="Proteomes" id="UP000306192"/>
    </source>
</evidence>
<accession>A0A4T2BTH3</accession>
<dbReference type="Proteomes" id="UP000306192">
    <property type="component" value="Unassembled WGS sequence"/>
</dbReference>
<comment type="caution">
    <text evidence="3">The sequence shown here is derived from an EMBL/GenBank/DDBJ whole genome shotgun (WGS) entry which is preliminary data.</text>
</comment>
<gene>
    <name evidence="3" type="ORF">D4765_11775</name>
</gene>